<protein>
    <submittedName>
        <fullName evidence="1">Uncharacterized protein</fullName>
    </submittedName>
</protein>
<evidence type="ECO:0000313" key="2">
    <source>
        <dbReference type="Proteomes" id="UP001501461"/>
    </source>
</evidence>
<reference evidence="1 2" key="1">
    <citation type="journal article" date="2019" name="Int. J. Syst. Evol. Microbiol.">
        <title>The Global Catalogue of Microorganisms (GCM) 10K type strain sequencing project: providing services to taxonomists for standard genome sequencing and annotation.</title>
        <authorList>
            <consortium name="The Broad Institute Genomics Platform"/>
            <consortium name="The Broad Institute Genome Sequencing Center for Infectious Disease"/>
            <person name="Wu L."/>
            <person name="Ma J."/>
        </authorList>
    </citation>
    <scope>NUCLEOTIDE SEQUENCE [LARGE SCALE GENOMIC DNA]</scope>
    <source>
        <strain evidence="1 2">JCM 13595</strain>
    </source>
</reference>
<sequence length="181" mass="20491">MTMEKPVELVPRAFTRREKTSIRQDVKRFEKIGRDHGCVSMEDFAHFVSDRVKSNSAGGLTSSSKELIRGLAVYFGEQLLYNTTLARLAVDFVDDDSTLRSAIAWHEENPGGVLVDRFAGQSVFAPSIILERLDESHRWPVSLDEILDQIIDWNHGYLFREEVETLFITGEDIEPDASMAA</sequence>
<dbReference type="Proteomes" id="UP001501461">
    <property type="component" value="Unassembled WGS sequence"/>
</dbReference>
<name>A0ABN2UVR7_9MICC</name>
<dbReference type="RefSeq" id="WP_343959467.1">
    <property type="nucleotide sequence ID" value="NZ_BAAAMN010000051.1"/>
</dbReference>
<evidence type="ECO:0000313" key="1">
    <source>
        <dbReference type="EMBL" id="GAA2044072.1"/>
    </source>
</evidence>
<dbReference type="EMBL" id="BAAAMN010000051">
    <property type="protein sequence ID" value="GAA2044072.1"/>
    <property type="molecule type" value="Genomic_DNA"/>
</dbReference>
<keyword evidence="2" id="KW-1185">Reference proteome</keyword>
<organism evidence="1 2">
    <name type="scientific">Yaniella flava</name>
    <dbReference type="NCBI Taxonomy" id="287930"/>
    <lineage>
        <taxon>Bacteria</taxon>
        <taxon>Bacillati</taxon>
        <taxon>Actinomycetota</taxon>
        <taxon>Actinomycetes</taxon>
        <taxon>Micrococcales</taxon>
        <taxon>Micrococcaceae</taxon>
        <taxon>Yaniella</taxon>
    </lineage>
</organism>
<gene>
    <name evidence="1" type="ORF">GCM10009720_26200</name>
</gene>
<proteinExistence type="predicted"/>
<comment type="caution">
    <text evidence="1">The sequence shown here is derived from an EMBL/GenBank/DDBJ whole genome shotgun (WGS) entry which is preliminary data.</text>
</comment>
<accession>A0ABN2UVR7</accession>